<gene>
    <name evidence="3" type="ORF">Dda_0490</name>
</gene>
<dbReference type="InterPro" id="IPR006861">
    <property type="entry name" value="HABP4_PAIRBP1-bd"/>
</dbReference>
<feature type="compositionally biased region" description="Low complexity" evidence="1">
    <location>
        <begin position="118"/>
        <end position="141"/>
    </location>
</feature>
<feature type="domain" description="Hyaluronan/mRNA-binding protein" evidence="2">
    <location>
        <begin position="41"/>
        <end position="96"/>
    </location>
</feature>
<proteinExistence type="predicted"/>
<evidence type="ECO:0000313" key="3">
    <source>
        <dbReference type="EMBL" id="KAJ6264345.1"/>
    </source>
</evidence>
<reference evidence="3" key="1">
    <citation type="submission" date="2023-01" db="EMBL/GenBank/DDBJ databases">
        <title>The chitinases involved in constricting ring structure development in the nematode-trapping fungus Drechslerella dactyloides.</title>
        <authorList>
            <person name="Wang R."/>
            <person name="Zhang L."/>
            <person name="Tang P."/>
            <person name="Li S."/>
            <person name="Liang L."/>
        </authorList>
    </citation>
    <scope>NUCLEOTIDE SEQUENCE</scope>
    <source>
        <strain evidence="3">YMF1.00031</strain>
    </source>
</reference>
<feature type="compositionally biased region" description="Basic and acidic residues" evidence="1">
    <location>
        <begin position="84"/>
        <end position="113"/>
    </location>
</feature>
<dbReference type="Proteomes" id="UP001221413">
    <property type="component" value="Unassembled WGS sequence"/>
</dbReference>
<accession>A0AAD6J6M3</accession>
<keyword evidence="4" id="KW-1185">Reference proteome</keyword>
<name>A0AAD6J6M3_DREDA</name>
<dbReference type="EMBL" id="JAQGDS010000001">
    <property type="protein sequence ID" value="KAJ6264345.1"/>
    <property type="molecule type" value="Genomic_DNA"/>
</dbReference>
<sequence length="151" mass="16261">MTRTTKANDIPHNNPEAAILMVESNVPKFFAKNGFVDTAPSKTKKDGGGKGNWGQPGDEIEDLDEFNMTRPRRYSNSSSPTQKFELKNKFEVHEEEPLYEEDRHGPTAEDRAAGDAPVNGTVTGTVTTNGTTTANDTVAAGSSGSGEAFRP</sequence>
<feature type="region of interest" description="Disordered" evidence="1">
    <location>
        <begin position="36"/>
        <end position="151"/>
    </location>
</feature>
<evidence type="ECO:0000313" key="4">
    <source>
        <dbReference type="Proteomes" id="UP001221413"/>
    </source>
</evidence>
<organism evidence="3 4">
    <name type="scientific">Drechslerella dactyloides</name>
    <name type="common">Nematode-trapping fungus</name>
    <name type="synonym">Arthrobotrys dactyloides</name>
    <dbReference type="NCBI Taxonomy" id="74499"/>
    <lineage>
        <taxon>Eukaryota</taxon>
        <taxon>Fungi</taxon>
        <taxon>Dikarya</taxon>
        <taxon>Ascomycota</taxon>
        <taxon>Pezizomycotina</taxon>
        <taxon>Orbiliomycetes</taxon>
        <taxon>Orbiliales</taxon>
        <taxon>Orbiliaceae</taxon>
        <taxon>Drechslerella</taxon>
    </lineage>
</organism>
<protein>
    <recommendedName>
        <fullName evidence="2">Hyaluronan/mRNA-binding protein domain-containing protein</fullName>
    </recommendedName>
</protein>
<dbReference type="AlphaFoldDB" id="A0AAD6J6M3"/>
<comment type="caution">
    <text evidence="3">The sequence shown here is derived from an EMBL/GenBank/DDBJ whole genome shotgun (WGS) entry which is preliminary data.</text>
</comment>
<evidence type="ECO:0000259" key="2">
    <source>
        <dbReference type="Pfam" id="PF04774"/>
    </source>
</evidence>
<evidence type="ECO:0000256" key="1">
    <source>
        <dbReference type="SAM" id="MobiDB-lite"/>
    </source>
</evidence>
<dbReference type="Pfam" id="PF04774">
    <property type="entry name" value="HABP4_PAI-RBP1"/>
    <property type="match status" value="1"/>
</dbReference>